<dbReference type="GO" id="GO:0005615">
    <property type="term" value="C:extracellular space"/>
    <property type="evidence" value="ECO:0007669"/>
    <property type="project" value="TreeGrafter"/>
</dbReference>
<name>A0A096NYY1_PAPAN</name>
<comment type="subunit">
    <text evidence="8">Heterodimer of a common alpha chain and a unique beta chain which confers biological specificity to thyrotropin, lutropin, follitropin and gonadotropin.</text>
</comment>
<dbReference type="eggNOG" id="ENOG502S2JW">
    <property type="taxonomic scope" value="Eukaryota"/>
</dbReference>
<dbReference type="SUPFAM" id="SSF57501">
    <property type="entry name" value="Cystine-knot cytokines"/>
    <property type="match status" value="1"/>
</dbReference>
<keyword evidence="3" id="KW-0964">Secreted</keyword>
<feature type="transmembrane region" description="Helical" evidence="13">
    <location>
        <begin position="6"/>
        <end position="22"/>
    </location>
</feature>
<evidence type="ECO:0000256" key="2">
    <source>
        <dbReference type="ARBA" id="ARBA00006552"/>
    </source>
</evidence>
<keyword evidence="5" id="KW-1015">Disulfide bond</keyword>
<evidence type="ECO:0000256" key="4">
    <source>
        <dbReference type="ARBA" id="ARBA00022702"/>
    </source>
</evidence>
<evidence type="ECO:0000256" key="9">
    <source>
        <dbReference type="ARBA" id="ARBA00039483"/>
    </source>
</evidence>
<dbReference type="HOGENOM" id="CLU_126319_0_2_1"/>
<evidence type="ECO:0000259" key="14">
    <source>
        <dbReference type="Pfam" id="PF00007"/>
    </source>
</evidence>
<dbReference type="FunFam" id="2.10.90.10:FF:000007">
    <property type="entry name" value="Luteinizing hormone beta subunit"/>
    <property type="match status" value="1"/>
</dbReference>
<evidence type="ECO:0000256" key="1">
    <source>
        <dbReference type="ARBA" id="ARBA00004613"/>
    </source>
</evidence>
<dbReference type="Gene3D" id="2.10.90.10">
    <property type="entry name" value="Cystine-knot cytokines"/>
    <property type="match status" value="1"/>
</dbReference>
<dbReference type="InterPro" id="IPR001545">
    <property type="entry name" value="Gonadotropin_bsu"/>
</dbReference>
<dbReference type="PROSITE" id="PS00689">
    <property type="entry name" value="GLYCO_HORMONE_BETA_2"/>
    <property type="match status" value="1"/>
</dbReference>
<dbReference type="Proteomes" id="UP000028761">
    <property type="component" value="Chromosome 1"/>
</dbReference>
<evidence type="ECO:0000256" key="13">
    <source>
        <dbReference type="SAM" id="Phobius"/>
    </source>
</evidence>
<gene>
    <name evidence="15" type="primary">SYCP1</name>
</gene>
<evidence type="ECO:0000256" key="8">
    <source>
        <dbReference type="ARBA" id="ARBA00038688"/>
    </source>
</evidence>
<dbReference type="InterPro" id="IPR029034">
    <property type="entry name" value="Cystine-knot_cytokine"/>
</dbReference>
<feature type="domain" description="Glycoprotein hormone subunit beta" evidence="14">
    <location>
        <begin position="63"/>
        <end position="168"/>
    </location>
</feature>
<dbReference type="PANTHER" id="PTHR11515:SF5">
    <property type="entry name" value="THYROTROPIN SUBUNIT BETA"/>
    <property type="match status" value="1"/>
</dbReference>
<dbReference type="STRING" id="9555.ENSPANP00000018297"/>
<reference evidence="15 16" key="1">
    <citation type="submission" date="2012-03" db="EMBL/GenBank/DDBJ databases">
        <title>Whole Genome Assembly of Papio anubis.</title>
        <authorList>
            <person name="Liu Y.L."/>
            <person name="Abraham K.A."/>
            <person name="Akbar H.A."/>
            <person name="Ali S.A."/>
            <person name="Anosike U.A."/>
            <person name="Aqrawi P.A."/>
            <person name="Arias F.A."/>
            <person name="Attaway T.A."/>
            <person name="Awwad R.A."/>
            <person name="Babu C.B."/>
            <person name="Bandaranaike D.B."/>
            <person name="Battles P.B."/>
            <person name="Bell A.B."/>
            <person name="Beltran B.B."/>
            <person name="Berhane-Mersha D.B."/>
            <person name="Bess C.B."/>
            <person name="Bickham C.B."/>
            <person name="Bolden T.B."/>
            <person name="Carter K.C."/>
            <person name="Chau D.C."/>
            <person name="Chavez A.C."/>
            <person name="Clerc-Blankenburg K.C."/>
            <person name="Coyle M.C."/>
            <person name="Dao M.D."/>
            <person name="Davila M.L.D."/>
            <person name="Davy-Carroll L.D."/>
            <person name="Denson S.D."/>
            <person name="Dinh H.D."/>
            <person name="Fernandez S.F."/>
            <person name="Fernando P.F."/>
            <person name="Forbes L.F."/>
            <person name="Francis C.F."/>
            <person name="Francisco L.F."/>
            <person name="Fu Q.F."/>
            <person name="Garcia-Iii R.G."/>
            <person name="Garrett T.G."/>
            <person name="Gross S.G."/>
            <person name="Gubbala S.G."/>
            <person name="Hirani K.H."/>
            <person name="Hogues M.H."/>
            <person name="Hollins B.H."/>
            <person name="Jackson L.J."/>
            <person name="Javaid M.J."/>
            <person name="Jhangiani S.J."/>
            <person name="Johnson A.J."/>
            <person name="Johnson B.J."/>
            <person name="Jones J.J."/>
            <person name="Joshi V.J."/>
            <person name="Kalu J.K."/>
            <person name="Khan N.K."/>
            <person name="Korchina V.K."/>
            <person name="Kovar C.K."/>
            <person name="Lago L.L."/>
            <person name="Lara F.L."/>
            <person name="Le T.-K.L."/>
            <person name="Lee S.L."/>
            <person name="Legall-Iii F.L."/>
            <person name="Lemon S.L."/>
            <person name="Liu J.L."/>
            <person name="Liu Y.-S.L."/>
            <person name="Liyanage D.L."/>
            <person name="Lopez J.L."/>
            <person name="Lorensuhewa L.L."/>
            <person name="Mata R.M."/>
            <person name="Mathew T.M."/>
            <person name="Mercado C.M."/>
            <person name="Mercado I.M."/>
            <person name="Morales K.M."/>
            <person name="Morgan M.M."/>
            <person name="Munidasa M.M."/>
            <person name="Ngo D.N."/>
            <person name="Nguyen L.N."/>
            <person name="Nguyen T.N."/>
            <person name="Nguyen N.N."/>
            <person name="Obregon M.O."/>
            <person name="Okwuonu G.O."/>
            <person name="Ongeri F.O."/>
            <person name="Onwere C.O."/>
            <person name="Osifeso I.O."/>
            <person name="Parra A.P."/>
            <person name="Patil S.P."/>
            <person name="Perez A.P."/>
            <person name="Perez Y.P."/>
            <person name="Pham C.P."/>
            <person name="Pu L.-L.P."/>
            <person name="Puazo M.P."/>
            <person name="Quiroz J.Q."/>
            <person name="Rouhana J.R."/>
            <person name="Ruiz M.R."/>
            <person name="Ruiz S.-J.R."/>
            <person name="Saada N.S."/>
            <person name="Santibanez J.S."/>
            <person name="Scheel M.S."/>
            <person name="Schneider B.S."/>
            <person name="Simmons D.S."/>
            <person name="Sisson I.S."/>
            <person name="Tang L.-Y.T."/>
            <person name="Thornton R.T."/>
            <person name="Tisius J.T."/>
            <person name="Toledanes G.T."/>
            <person name="Trejos Z.T."/>
            <person name="Usmani K.U."/>
            <person name="Varghese R.V."/>
            <person name="Vattathil S.V."/>
            <person name="Vee V.V."/>
            <person name="Walker D.W."/>
            <person name="Weissenberger G.W."/>
            <person name="White C.W."/>
            <person name="Williams A.W."/>
            <person name="Woodworth J.W."/>
            <person name="Wright R.W."/>
            <person name="Zhu Y.Z."/>
            <person name="Han Y.H."/>
            <person name="Newsham I.N."/>
            <person name="Nazareth L.N."/>
            <person name="Worley K.W."/>
            <person name="Muzny D.M."/>
            <person name="Rogers J.R."/>
            <person name="Gibbs R.G."/>
        </authorList>
    </citation>
    <scope>NUCLEOTIDE SEQUENCE [LARGE SCALE GENOMIC DNA]</scope>
</reference>
<keyword evidence="13" id="KW-0812">Transmembrane</keyword>
<dbReference type="SMART" id="SM00068">
    <property type="entry name" value="GHB"/>
    <property type="match status" value="1"/>
</dbReference>
<dbReference type="Bgee" id="ENSPANG00000000878">
    <property type="expression patterns" value="Expressed in pituitary gland and 38 other cell types or tissues"/>
</dbReference>
<comment type="function">
    <text evidence="7">Indispensable for the control of thyroid structure and metabolism.</text>
</comment>
<reference evidence="15" key="3">
    <citation type="submission" date="2025-09" db="UniProtKB">
        <authorList>
            <consortium name="Ensembl"/>
        </authorList>
    </citation>
    <scope>IDENTIFICATION</scope>
</reference>
<dbReference type="GO" id="GO:0007186">
    <property type="term" value="P:G protein-coupled receptor signaling pathway"/>
    <property type="evidence" value="ECO:0007669"/>
    <property type="project" value="TreeGrafter"/>
</dbReference>
<dbReference type="GO" id="GO:0005179">
    <property type="term" value="F:hormone activity"/>
    <property type="evidence" value="ECO:0007669"/>
    <property type="project" value="UniProtKB-KW"/>
</dbReference>
<keyword evidence="6" id="KW-0325">Glycoprotein</keyword>
<evidence type="ECO:0000256" key="7">
    <source>
        <dbReference type="ARBA" id="ARBA00037283"/>
    </source>
</evidence>
<accession>A0A096NYY1</accession>
<dbReference type="InterPro" id="IPR006208">
    <property type="entry name" value="Glyco_hormone_CN"/>
</dbReference>
<evidence type="ECO:0000256" key="11">
    <source>
        <dbReference type="ARBA" id="ARBA00042931"/>
    </source>
</evidence>
<dbReference type="Pfam" id="PF00007">
    <property type="entry name" value="Cys_knot"/>
    <property type="match status" value="1"/>
</dbReference>
<sequence>MSFFFFSGWCLKVAIIITYLLLPGSLKIEVQSPALSEPLQRLSMTAVFLMSMLFGLACGQAMSFCIPTEYTMHIERRECAYCLTINTTICAGYCMTRDINGKLFLPKYALSQDVCTYRDFIYRTVEIPGCPLHVAPYFSYPVALSCKCGKCNTDYSDCIHEAIKTNYCTKPQKSYLVGFSV</sequence>
<evidence type="ECO:0000313" key="16">
    <source>
        <dbReference type="Proteomes" id="UP000028761"/>
    </source>
</evidence>
<keyword evidence="16" id="KW-1185">Reference proteome</keyword>
<evidence type="ECO:0000256" key="6">
    <source>
        <dbReference type="ARBA" id="ARBA00023180"/>
    </source>
</evidence>
<comment type="subcellular location">
    <subcellularLocation>
        <location evidence="1 12">Secreted</location>
    </subcellularLocation>
</comment>
<organism evidence="15 16">
    <name type="scientific">Papio anubis</name>
    <name type="common">Olive baboon</name>
    <dbReference type="NCBI Taxonomy" id="9555"/>
    <lineage>
        <taxon>Eukaryota</taxon>
        <taxon>Metazoa</taxon>
        <taxon>Chordata</taxon>
        <taxon>Craniata</taxon>
        <taxon>Vertebrata</taxon>
        <taxon>Euteleostomi</taxon>
        <taxon>Mammalia</taxon>
        <taxon>Eutheria</taxon>
        <taxon>Euarchontoglires</taxon>
        <taxon>Primates</taxon>
        <taxon>Haplorrhini</taxon>
        <taxon>Catarrhini</taxon>
        <taxon>Cercopithecidae</taxon>
        <taxon>Cercopithecinae</taxon>
        <taxon>Papio</taxon>
    </lineage>
</organism>
<evidence type="ECO:0000256" key="3">
    <source>
        <dbReference type="ARBA" id="ARBA00022525"/>
    </source>
</evidence>
<dbReference type="PANTHER" id="PTHR11515">
    <property type="entry name" value="GLYCOPROTEIN HORMONE BETA CHAIN"/>
    <property type="match status" value="1"/>
</dbReference>
<dbReference type="CDD" id="cd00069">
    <property type="entry name" value="GHB_like"/>
    <property type="match status" value="1"/>
</dbReference>
<dbReference type="Ensembl" id="ENSPANT00000016489.3">
    <property type="protein sequence ID" value="ENSPANP00000018297.3"/>
    <property type="gene ID" value="ENSPANG00000012296.3"/>
</dbReference>
<feature type="transmembrane region" description="Helical" evidence="13">
    <location>
        <begin position="42"/>
        <end position="62"/>
    </location>
</feature>
<evidence type="ECO:0000256" key="12">
    <source>
        <dbReference type="RuleBase" id="RU004069"/>
    </source>
</evidence>
<proteinExistence type="inferred from homology"/>
<keyword evidence="13" id="KW-1133">Transmembrane helix</keyword>
<reference evidence="15" key="2">
    <citation type="submission" date="2025-08" db="UniProtKB">
        <authorList>
            <consortium name="Ensembl"/>
        </authorList>
    </citation>
    <scope>IDENTIFICATION</scope>
</reference>
<protein>
    <recommendedName>
        <fullName evidence="9">Thyrotropin subunit beta</fullName>
    </recommendedName>
    <alternativeName>
        <fullName evidence="10">Thyroid-stimulating hormone subunit beta</fullName>
    </alternativeName>
    <alternativeName>
        <fullName evidence="11">Thyrotropin beta chain</fullName>
    </alternativeName>
</protein>
<keyword evidence="13" id="KW-0472">Membrane</keyword>
<evidence type="ECO:0000256" key="10">
    <source>
        <dbReference type="ARBA" id="ARBA00042284"/>
    </source>
</evidence>
<keyword evidence="4 12" id="KW-0372">Hormone</keyword>
<dbReference type="AlphaFoldDB" id="A0A096NYY1"/>
<comment type="similarity">
    <text evidence="2 12">Belongs to the glycoprotein hormones subunit beta family.</text>
</comment>
<dbReference type="GeneTree" id="ENSGT00390000003368"/>
<dbReference type="GO" id="GO:0005737">
    <property type="term" value="C:cytoplasm"/>
    <property type="evidence" value="ECO:0007669"/>
    <property type="project" value="TreeGrafter"/>
</dbReference>
<evidence type="ECO:0000256" key="5">
    <source>
        <dbReference type="ARBA" id="ARBA00023157"/>
    </source>
</evidence>
<evidence type="ECO:0000313" key="15">
    <source>
        <dbReference type="Ensembl" id="ENSPANP00000018297.3"/>
    </source>
</evidence>
<dbReference type="PROSITE" id="PS00261">
    <property type="entry name" value="GLYCO_HORMONE_BETA_1"/>
    <property type="match status" value="1"/>
</dbReference>
<dbReference type="InterPro" id="IPR018245">
    <property type="entry name" value="Gonadotropin_bsu_CS"/>
</dbReference>